<keyword evidence="9" id="KW-1185">Reference proteome</keyword>
<reference evidence="8" key="1">
    <citation type="submission" date="2021-05" db="EMBL/GenBank/DDBJ databases">
        <title>Complete genome sequence of the cellulolytic planctomycete Telmatocola sphagniphila SP2T and characterization of the first cellulase from planctomycetes.</title>
        <authorList>
            <person name="Rakitin A.L."/>
            <person name="Beletsky A.V."/>
            <person name="Naumoff D.G."/>
            <person name="Kulichevskaya I.S."/>
            <person name="Mardanov A.V."/>
            <person name="Ravin N.V."/>
            <person name="Dedysh S.N."/>
        </authorList>
    </citation>
    <scope>NUCLEOTIDE SEQUENCE</scope>
    <source>
        <strain evidence="8">SP2T</strain>
    </source>
</reference>
<dbReference type="Pfam" id="PF00069">
    <property type="entry name" value="Pkinase"/>
    <property type="match status" value="1"/>
</dbReference>
<dbReference type="GO" id="GO:0005524">
    <property type="term" value="F:ATP binding"/>
    <property type="evidence" value="ECO:0007669"/>
    <property type="project" value="UniProtKB-UniRule"/>
</dbReference>
<gene>
    <name evidence="8" type="ORF">KIH39_20980</name>
</gene>
<dbReference type="KEGG" id="tsph:KIH39_20980"/>
<evidence type="ECO:0000256" key="4">
    <source>
        <dbReference type="ARBA" id="ARBA00022840"/>
    </source>
</evidence>
<dbReference type="PANTHER" id="PTHR43289">
    <property type="entry name" value="MITOGEN-ACTIVATED PROTEIN KINASE KINASE KINASE 20-RELATED"/>
    <property type="match status" value="1"/>
</dbReference>
<dbReference type="Gene3D" id="1.25.40.10">
    <property type="entry name" value="Tetratricopeptide repeat domain"/>
    <property type="match status" value="2"/>
</dbReference>
<evidence type="ECO:0000256" key="2">
    <source>
        <dbReference type="ARBA" id="ARBA00022741"/>
    </source>
</evidence>
<feature type="domain" description="Protein kinase" evidence="7">
    <location>
        <begin position="55"/>
        <end position="369"/>
    </location>
</feature>
<dbReference type="PROSITE" id="PS00107">
    <property type="entry name" value="PROTEIN_KINASE_ATP"/>
    <property type="match status" value="1"/>
</dbReference>
<keyword evidence="1" id="KW-0808">Transferase</keyword>
<sequence>MVTRVVSRWQAEQGSEELNSKSGNSADFMSFASIRNNSMLQRESFPAVGDIFMGFKLVSILGTGGFARVYLAQQENLADRPVALKVTSLPNREPQRLARLQHQNIMPIHSVHYANPFQAVCMPYLGTVTLHDVIRLAFKDRKAPSSGGTIFETERAMRTTLIETYPDAVPQMEPSIEGCEKSFRFKNELLQLGYVEAILTIVSRICDGLEHAHNVGVIHRDLKPANILLSTDGQPLLLDFNLAVDVRSNDQIEAGGTIPYMAPEQLRALMKQREEAITPSCDLYALGIIAYELLTGSAPFPALTRENSKYQFDMSATENARKSEPDAASKHNPEVPVSVDIILRKLLAYHEKDRYESAAQLKEDIDRQLKNLSLRYARDPITVRIEKLHRRNRKVLPSLAVTGALILMGSIAIANDRLQFIENKSQADKKFLESISQLDLARVESSESLLPGVRDQGLNRMTRVMDNYLLLGDRNSNSNTPFEYLSVEQQGQLRERFGESLLILADQEKRKNDLNSWHNALDLNKRAEKLFGSDKMPEYGWQQQKELAEKLEDKKIQERAGYLQHLPESNTSTNSLLKMNDFIRRNQFEDAIAELKIYIENNPTRADGHILLANCYRMTQQSIKALERLNVAISLDPKNCLALYKRAEIQMDLSDYDAALKDINNALAMDSLGGLGYWVKAKYYSRITPVNFKEGLKALYEAEKENYELFPIYALRIRFLLVNNFEEAKTIIDYLNQIPARGIQDYSHRAWANIQVKQYEIARQDYEAALSFDPNNTSLLLGLSTALAFKNDYSSAAEVCKRVLEISPRSHLAQSSLAIYLARLGEHEKARKLADESVVNCEDPEFYYKAACVYSLGSQNYPEYGPLATRYLVKAATKKFEYFNKMEADKDIDPIRKIPEYKALVKAKDTLQNLFNLSLNK</sequence>
<evidence type="ECO:0000256" key="1">
    <source>
        <dbReference type="ARBA" id="ARBA00022679"/>
    </source>
</evidence>
<dbReference type="InterPro" id="IPR008271">
    <property type="entry name" value="Ser/Thr_kinase_AS"/>
</dbReference>
<evidence type="ECO:0000313" key="8">
    <source>
        <dbReference type="EMBL" id="QVL31297.1"/>
    </source>
</evidence>
<dbReference type="CDD" id="cd14014">
    <property type="entry name" value="STKc_PknB_like"/>
    <property type="match status" value="1"/>
</dbReference>
<dbReference type="SUPFAM" id="SSF56112">
    <property type="entry name" value="Protein kinase-like (PK-like)"/>
    <property type="match status" value="1"/>
</dbReference>
<evidence type="ECO:0000259" key="7">
    <source>
        <dbReference type="PROSITE" id="PS50011"/>
    </source>
</evidence>
<evidence type="ECO:0000256" key="6">
    <source>
        <dbReference type="PROSITE-ProRule" id="PRU10141"/>
    </source>
</evidence>
<name>A0A8E6EUI2_9BACT</name>
<dbReference type="PANTHER" id="PTHR43289:SF34">
    <property type="entry name" value="SERINE_THREONINE-PROTEIN KINASE YBDM-RELATED"/>
    <property type="match status" value="1"/>
</dbReference>
<dbReference type="PROSITE" id="PS50005">
    <property type="entry name" value="TPR"/>
    <property type="match status" value="2"/>
</dbReference>
<keyword evidence="5" id="KW-0802">TPR repeat</keyword>
<keyword evidence="2 6" id="KW-0547">Nucleotide-binding</keyword>
<dbReference type="Pfam" id="PF13432">
    <property type="entry name" value="TPR_16"/>
    <property type="match status" value="1"/>
</dbReference>
<feature type="binding site" evidence="6">
    <location>
        <position position="85"/>
    </location>
    <ligand>
        <name>ATP</name>
        <dbReference type="ChEBI" id="CHEBI:30616"/>
    </ligand>
</feature>
<dbReference type="InterPro" id="IPR019734">
    <property type="entry name" value="TPR_rpt"/>
</dbReference>
<dbReference type="InterPro" id="IPR000719">
    <property type="entry name" value="Prot_kinase_dom"/>
</dbReference>
<proteinExistence type="predicted"/>
<organism evidence="8 9">
    <name type="scientific">Telmatocola sphagniphila</name>
    <dbReference type="NCBI Taxonomy" id="1123043"/>
    <lineage>
        <taxon>Bacteria</taxon>
        <taxon>Pseudomonadati</taxon>
        <taxon>Planctomycetota</taxon>
        <taxon>Planctomycetia</taxon>
        <taxon>Gemmatales</taxon>
        <taxon>Gemmataceae</taxon>
    </lineage>
</organism>
<evidence type="ECO:0000256" key="5">
    <source>
        <dbReference type="PROSITE-ProRule" id="PRU00339"/>
    </source>
</evidence>
<dbReference type="SMART" id="SM00028">
    <property type="entry name" value="TPR"/>
    <property type="match status" value="5"/>
</dbReference>
<dbReference type="GO" id="GO:0004674">
    <property type="term" value="F:protein serine/threonine kinase activity"/>
    <property type="evidence" value="ECO:0007669"/>
    <property type="project" value="TreeGrafter"/>
</dbReference>
<dbReference type="SUPFAM" id="SSF48452">
    <property type="entry name" value="TPR-like"/>
    <property type="match status" value="1"/>
</dbReference>
<dbReference type="Gene3D" id="1.10.510.10">
    <property type="entry name" value="Transferase(Phosphotransferase) domain 1"/>
    <property type="match status" value="2"/>
</dbReference>
<feature type="repeat" description="TPR" evidence="5">
    <location>
        <begin position="743"/>
        <end position="776"/>
    </location>
</feature>
<dbReference type="AlphaFoldDB" id="A0A8E6EUI2"/>
<feature type="repeat" description="TPR" evidence="5">
    <location>
        <begin position="606"/>
        <end position="639"/>
    </location>
</feature>
<evidence type="ECO:0000256" key="3">
    <source>
        <dbReference type="ARBA" id="ARBA00022777"/>
    </source>
</evidence>
<protein>
    <submittedName>
        <fullName evidence="8">Protein kinase</fullName>
    </submittedName>
</protein>
<dbReference type="PROSITE" id="PS50011">
    <property type="entry name" value="PROTEIN_KINASE_DOM"/>
    <property type="match status" value="1"/>
</dbReference>
<dbReference type="InterPro" id="IPR011990">
    <property type="entry name" value="TPR-like_helical_dom_sf"/>
</dbReference>
<dbReference type="InterPro" id="IPR011009">
    <property type="entry name" value="Kinase-like_dom_sf"/>
</dbReference>
<dbReference type="EMBL" id="CP074694">
    <property type="protein sequence ID" value="QVL31297.1"/>
    <property type="molecule type" value="Genomic_DNA"/>
</dbReference>
<dbReference type="RefSeq" id="WP_213495178.1">
    <property type="nucleotide sequence ID" value="NZ_CP074694.1"/>
</dbReference>
<dbReference type="InterPro" id="IPR017441">
    <property type="entry name" value="Protein_kinase_ATP_BS"/>
</dbReference>
<dbReference type="Proteomes" id="UP000676194">
    <property type="component" value="Chromosome"/>
</dbReference>
<keyword evidence="3 8" id="KW-0418">Kinase</keyword>
<dbReference type="PROSITE" id="PS00108">
    <property type="entry name" value="PROTEIN_KINASE_ST"/>
    <property type="match status" value="1"/>
</dbReference>
<dbReference type="SMART" id="SM00220">
    <property type="entry name" value="S_TKc"/>
    <property type="match status" value="1"/>
</dbReference>
<keyword evidence="4 6" id="KW-0067">ATP-binding</keyword>
<accession>A0A8E6EUI2</accession>
<evidence type="ECO:0000313" key="9">
    <source>
        <dbReference type="Proteomes" id="UP000676194"/>
    </source>
</evidence>